<dbReference type="FunFam" id="2.70.170.10:FF:000053">
    <property type="entry name" value="Predicted protein"/>
    <property type="match status" value="1"/>
</dbReference>
<gene>
    <name evidence="9" type="ORF">CDAUBV1_LOCUS17386</name>
</gene>
<evidence type="ECO:0000256" key="1">
    <source>
        <dbReference type="ARBA" id="ARBA00004141"/>
    </source>
</evidence>
<dbReference type="SUPFAM" id="SSF90112">
    <property type="entry name" value="Neurotransmitter-gated ion-channel transmembrane pore"/>
    <property type="match status" value="1"/>
</dbReference>
<feature type="transmembrane region" description="Helical" evidence="6">
    <location>
        <begin position="592"/>
        <end position="613"/>
    </location>
</feature>
<feature type="compositionally biased region" description="Basic and acidic residues" evidence="5">
    <location>
        <begin position="152"/>
        <end position="175"/>
    </location>
</feature>
<dbReference type="AlphaFoldDB" id="A0AAV2TZ23"/>
<dbReference type="InterPro" id="IPR006202">
    <property type="entry name" value="Neur_chan_lig-bd"/>
</dbReference>
<evidence type="ECO:0000259" key="7">
    <source>
        <dbReference type="Pfam" id="PF02931"/>
    </source>
</evidence>
<dbReference type="Proteomes" id="UP001497525">
    <property type="component" value="Unassembled WGS sequence"/>
</dbReference>
<keyword evidence="3 6" id="KW-1133">Transmembrane helix</keyword>
<accession>A0AAV2TZ23</accession>
<dbReference type="SUPFAM" id="SSF63712">
    <property type="entry name" value="Nicotinic receptor ligand binding domain-like"/>
    <property type="match status" value="1"/>
</dbReference>
<dbReference type="Pfam" id="PF02932">
    <property type="entry name" value="Neur_chan_memb"/>
    <property type="match status" value="1"/>
</dbReference>
<dbReference type="Gene3D" id="1.20.58.390">
    <property type="entry name" value="Neurotransmitter-gated ion-channel transmembrane domain"/>
    <property type="match status" value="1"/>
</dbReference>
<feature type="transmembrane region" description="Helical" evidence="6">
    <location>
        <begin position="391"/>
        <end position="412"/>
    </location>
</feature>
<feature type="compositionally biased region" description="Acidic residues" evidence="5">
    <location>
        <begin position="27"/>
        <end position="53"/>
    </location>
</feature>
<dbReference type="GO" id="GO:0004888">
    <property type="term" value="F:transmembrane signaling receptor activity"/>
    <property type="evidence" value="ECO:0007669"/>
    <property type="project" value="InterPro"/>
</dbReference>
<evidence type="ECO:0000256" key="5">
    <source>
        <dbReference type="SAM" id="MobiDB-lite"/>
    </source>
</evidence>
<sequence>MSINFNKLFIQDILAHRDSGSHNVERSDEDEDSEEEAEYASDEDDESGSDELYEPQRSVVEVKERESTPTPEISSAHARRKKLISLLYDLRAAVERQTNLQNQIRQKFVLESLKTEEKTGVEGATIYEELAPQVATPNRNTEDKTENVQTKEAGRDERKPKEGEPQKPNIQERKDVAQTLHVKTSVDNEILSFKQSERLSKRKGRVIVEIRVVFLKIGEIDTLKQTYRADAFIQAKWREPRLDGKTNEDIKRIDLQRCWNPLLLIDNVLSESKDQHWTTTQRGENDEVFIVERRRLRGVFLETLELNDFPLDVQDLSITLTSERPDSEVALIPDRKELCGINLQTLVAQQEWKLHEHIEVSRRSATQEYTNSSQSHPSISVTCRAARRPGYFYWNVFLIMFFITGLSFATFAVPPERPENRLQLSFTLFLTSVAFKFVINQSLPKISYLTYMDKYVLMSLAILCVVSVWHAVVTLIPTDLEFEKINEETPFSMHPFSHHVAQLTTVSMTTENVQSNATKVYAASAVSSDHHTSEPYLLDKDESLSVASTDSSFNALGTSKLWDEQMWKDFASQSAIEEKQRRHLKIRIENDVFVSFCVLYVLAHLTFGFWLYFDASKRRRDMVERDRQYKRCLQASAIV</sequence>
<dbReference type="PANTHER" id="PTHR18945">
    <property type="entry name" value="NEUROTRANSMITTER GATED ION CHANNEL"/>
    <property type="match status" value="1"/>
</dbReference>
<dbReference type="GO" id="GO:0005230">
    <property type="term" value="F:extracellular ligand-gated monoatomic ion channel activity"/>
    <property type="evidence" value="ECO:0007669"/>
    <property type="project" value="InterPro"/>
</dbReference>
<feature type="domain" description="Neurotransmitter-gated ion-channel transmembrane" evidence="8">
    <location>
        <begin position="402"/>
        <end position="543"/>
    </location>
</feature>
<evidence type="ECO:0000313" key="10">
    <source>
        <dbReference type="Proteomes" id="UP001497525"/>
    </source>
</evidence>
<dbReference type="InterPro" id="IPR036734">
    <property type="entry name" value="Neur_chan_lig-bd_sf"/>
</dbReference>
<dbReference type="InterPro" id="IPR006201">
    <property type="entry name" value="Neur_channel"/>
</dbReference>
<dbReference type="InterPro" id="IPR036719">
    <property type="entry name" value="Neuro-gated_channel_TM_sf"/>
</dbReference>
<feature type="domain" description="Neurotransmitter-gated ion-channel ligand-binding" evidence="7">
    <location>
        <begin position="201"/>
        <end position="388"/>
    </location>
</feature>
<comment type="subcellular location">
    <subcellularLocation>
        <location evidence="1">Membrane</location>
        <topology evidence="1">Multi-pass membrane protein</topology>
    </subcellularLocation>
</comment>
<dbReference type="InterPro" id="IPR006029">
    <property type="entry name" value="Neurotrans-gated_channel_TM"/>
</dbReference>
<comment type="caution">
    <text evidence="9">The sequence shown here is derived from an EMBL/GenBank/DDBJ whole genome shotgun (WGS) entry which is preliminary data.</text>
</comment>
<dbReference type="EMBL" id="CAXLJL010000956">
    <property type="protein sequence ID" value="CAL5142107.1"/>
    <property type="molecule type" value="Genomic_DNA"/>
</dbReference>
<evidence type="ECO:0000256" key="2">
    <source>
        <dbReference type="ARBA" id="ARBA00022692"/>
    </source>
</evidence>
<evidence type="ECO:0000259" key="8">
    <source>
        <dbReference type="Pfam" id="PF02932"/>
    </source>
</evidence>
<keyword evidence="4 6" id="KW-0472">Membrane</keyword>
<dbReference type="GO" id="GO:0016020">
    <property type="term" value="C:membrane"/>
    <property type="evidence" value="ECO:0007669"/>
    <property type="project" value="UniProtKB-SubCell"/>
</dbReference>
<evidence type="ECO:0000256" key="6">
    <source>
        <dbReference type="SAM" id="Phobius"/>
    </source>
</evidence>
<dbReference type="Pfam" id="PF02931">
    <property type="entry name" value="Neur_chan_LBD"/>
    <property type="match status" value="1"/>
</dbReference>
<dbReference type="Gene3D" id="2.70.170.10">
    <property type="entry name" value="Neurotransmitter-gated ion-channel ligand-binding domain"/>
    <property type="match status" value="1"/>
</dbReference>
<feature type="transmembrane region" description="Helical" evidence="6">
    <location>
        <begin position="455"/>
        <end position="476"/>
    </location>
</feature>
<organism evidence="9 10">
    <name type="scientific">Calicophoron daubneyi</name>
    <name type="common">Rumen fluke</name>
    <name type="synonym">Paramphistomum daubneyi</name>
    <dbReference type="NCBI Taxonomy" id="300641"/>
    <lineage>
        <taxon>Eukaryota</taxon>
        <taxon>Metazoa</taxon>
        <taxon>Spiralia</taxon>
        <taxon>Lophotrochozoa</taxon>
        <taxon>Platyhelminthes</taxon>
        <taxon>Trematoda</taxon>
        <taxon>Digenea</taxon>
        <taxon>Plagiorchiida</taxon>
        <taxon>Pronocephalata</taxon>
        <taxon>Paramphistomoidea</taxon>
        <taxon>Paramphistomidae</taxon>
        <taxon>Calicophoron</taxon>
    </lineage>
</organism>
<evidence type="ECO:0000256" key="3">
    <source>
        <dbReference type="ARBA" id="ARBA00022989"/>
    </source>
</evidence>
<evidence type="ECO:0000313" key="9">
    <source>
        <dbReference type="EMBL" id="CAL5142107.1"/>
    </source>
</evidence>
<keyword evidence="2 6" id="KW-0812">Transmembrane</keyword>
<feature type="transmembrane region" description="Helical" evidence="6">
    <location>
        <begin position="424"/>
        <end position="443"/>
    </location>
</feature>
<name>A0AAV2TZ23_CALDB</name>
<feature type="region of interest" description="Disordered" evidence="5">
    <location>
        <begin position="19"/>
        <end position="77"/>
    </location>
</feature>
<feature type="region of interest" description="Disordered" evidence="5">
    <location>
        <begin position="124"/>
        <end position="175"/>
    </location>
</feature>
<dbReference type="InterPro" id="IPR038050">
    <property type="entry name" value="Neuro_actylchol_rec"/>
</dbReference>
<proteinExistence type="predicted"/>
<evidence type="ECO:0000256" key="4">
    <source>
        <dbReference type="ARBA" id="ARBA00023136"/>
    </source>
</evidence>
<protein>
    <submittedName>
        <fullName evidence="9">Uncharacterized protein</fullName>
    </submittedName>
</protein>
<reference evidence="9" key="1">
    <citation type="submission" date="2024-06" db="EMBL/GenBank/DDBJ databases">
        <authorList>
            <person name="Liu X."/>
            <person name="Lenzi L."/>
            <person name="Haldenby T S."/>
            <person name="Uol C."/>
        </authorList>
    </citation>
    <scope>NUCLEOTIDE SEQUENCE</scope>
</reference>